<evidence type="ECO:0000313" key="2">
    <source>
        <dbReference type="EMBL" id="KIK80985.1"/>
    </source>
</evidence>
<reference evidence="3" key="2">
    <citation type="submission" date="2015-01" db="EMBL/GenBank/DDBJ databases">
        <title>Evolutionary Origins and Diversification of the Mycorrhizal Mutualists.</title>
        <authorList>
            <consortium name="DOE Joint Genome Institute"/>
            <consortium name="Mycorrhizal Genomics Consortium"/>
            <person name="Kohler A."/>
            <person name="Kuo A."/>
            <person name="Nagy L.G."/>
            <person name="Floudas D."/>
            <person name="Copeland A."/>
            <person name="Barry K.W."/>
            <person name="Cichocki N."/>
            <person name="Veneault-Fourrey C."/>
            <person name="LaButti K."/>
            <person name="Lindquist E.A."/>
            <person name="Lipzen A."/>
            <person name="Lundell T."/>
            <person name="Morin E."/>
            <person name="Murat C."/>
            <person name="Riley R."/>
            <person name="Ohm R."/>
            <person name="Sun H."/>
            <person name="Tunlid A."/>
            <person name="Henrissat B."/>
            <person name="Grigoriev I.V."/>
            <person name="Hibbett D.S."/>
            <person name="Martin F."/>
        </authorList>
    </citation>
    <scope>NUCLEOTIDE SEQUENCE [LARGE SCALE GENOMIC DNA]</scope>
    <source>
        <strain evidence="3">Ve08.2h10</strain>
    </source>
</reference>
<feature type="region of interest" description="Disordered" evidence="1">
    <location>
        <begin position="28"/>
        <end position="47"/>
    </location>
</feature>
<feature type="compositionally biased region" description="Polar residues" evidence="1">
    <location>
        <begin position="100"/>
        <end position="117"/>
    </location>
</feature>
<dbReference type="InParanoid" id="A0A0D0DPQ1"/>
<keyword evidence="3" id="KW-1185">Reference proteome</keyword>
<dbReference type="HOGENOM" id="CLU_1012301_0_0_1"/>
<gene>
    <name evidence="2" type="ORF">PAXRUDRAFT_15495</name>
</gene>
<dbReference type="EMBL" id="KN825889">
    <property type="protein sequence ID" value="KIK80985.1"/>
    <property type="molecule type" value="Genomic_DNA"/>
</dbReference>
<organism evidence="2 3">
    <name type="scientific">Paxillus rubicundulus Ve08.2h10</name>
    <dbReference type="NCBI Taxonomy" id="930991"/>
    <lineage>
        <taxon>Eukaryota</taxon>
        <taxon>Fungi</taxon>
        <taxon>Dikarya</taxon>
        <taxon>Basidiomycota</taxon>
        <taxon>Agaricomycotina</taxon>
        <taxon>Agaricomycetes</taxon>
        <taxon>Agaricomycetidae</taxon>
        <taxon>Boletales</taxon>
        <taxon>Paxilineae</taxon>
        <taxon>Paxillaceae</taxon>
        <taxon>Paxillus</taxon>
    </lineage>
</organism>
<dbReference type="Proteomes" id="UP000054538">
    <property type="component" value="Unassembled WGS sequence"/>
</dbReference>
<proteinExistence type="predicted"/>
<name>A0A0D0DPQ1_9AGAM</name>
<accession>A0A0D0DPQ1</accession>
<protein>
    <submittedName>
        <fullName evidence="2">Uncharacterized protein</fullName>
    </submittedName>
</protein>
<sequence>MAIWGIQWHEHMMNPFDELWILEEIEPESGETEGGGETAGEEELRGGSCSYGFEEESINPCIAAHDALTHMHPQNEGFCDGMDAETDEESQDESGDGDCGNNSTTTHTRTSESQNGQDYSIELHLAPSIEEAQKALVDLRQLLKPRRADGTGYENPKLNRVLLEHLERMLDHGWLHSPDRKETAQVLFKVGKSHNGYFTNQDIFDHAKKAMDILEKYYPDEDHILVFDNATTHLKRADDALSAWKMPKNHSATWGIPKTVKDTQGRATVGADGKF</sequence>
<feature type="compositionally biased region" description="Acidic residues" evidence="1">
    <location>
        <begin position="82"/>
        <end position="96"/>
    </location>
</feature>
<evidence type="ECO:0000313" key="3">
    <source>
        <dbReference type="Proteomes" id="UP000054538"/>
    </source>
</evidence>
<reference evidence="2 3" key="1">
    <citation type="submission" date="2014-04" db="EMBL/GenBank/DDBJ databases">
        <authorList>
            <consortium name="DOE Joint Genome Institute"/>
            <person name="Kuo A."/>
            <person name="Kohler A."/>
            <person name="Jargeat P."/>
            <person name="Nagy L.G."/>
            <person name="Floudas D."/>
            <person name="Copeland A."/>
            <person name="Barry K.W."/>
            <person name="Cichocki N."/>
            <person name="Veneault-Fourrey C."/>
            <person name="LaButti K."/>
            <person name="Lindquist E.A."/>
            <person name="Lipzen A."/>
            <person name="Lundell T."/>
            <person name="Morin E."/>
            <person name="Murat C."/>
            <person name="Sun H."/>
            <person name="Tunlid A."/>
            <person name="Henrissat B."/>
            <person name="Grigoriev I.V."/>
            <person name="Hibbett D.S."/>
            <person name="Martin F."/>
            <person name="Nordberg H.P."/>
            <person name="Cantor M.N."/>
            <person name="Hua S.X."/>
        </authorList>
    </citation>
    <scope>NUCLEOTIDE SEQUENCE [LARGE SCALE GENOMIC DNA]</scope>
    <source>
        <strain evidence="2 3">Ve08.2h10</strain>
    </source>
</reference>
<evidence type="ECO:0000256" key="1">
    <source>
        <dbReference type="SAM" id="MobiDB-lite"/>
    </source>
</evidence>
<dbReference type="AlphaFoldDB" id="A0A0D0DPQ1"/>
<feature type="region of interest" description="Disordered" evidence="1">
    <location>
        <begin position="75"/>
        <end position="117"/>
    </location>
</feature>
<dbReference type="OrthoDB" id="10039611at2759"/>